<dbReference type="Gene3D" id="2.60.40.1080">
    <property type="match status" value="6"/>
</dbReference>
<name>A0A9D7SCV0_9BACT</name>
<dbReference type="Pfam" id="PF02368">
    <property type="entry name" value="Big_2"/>
    <property type="match status" value="6"/>
</dbReference>
<evidence type="ECO:0000256" key="1">
    <source>
        <dbReference type="SAM" id="Phobius"/>
    </source>
</evidence>
<dbReference type="PROSITE" id="PS51257">
    <property type="entry name" value="PROKAR_LIPOPROTEIN"/>
    <property type="match status" value="1"/>
</dbReference>
<dbReference type="SMART" id="SM00635">
    <property type="entry name" value="BID_2"/>
    <property type="match status" value="6"/>
</dbReference>
<dbReference type="InterPro" id="IPR003343">
    <property type="entry name" value="Big_2"/>
</dbReference>
<evidence type="ECO:0000313" key="4">
    <source>
        <dbReference type="Proteomes" id="UP000886657"/>
    </source>
</evidence>
<feature type="domain" description="BIG2" evidence="2">
    <location>
        <begin position="47"/>
        <end position="128"/>
    </location>
</feature>
<feature type="domain" description="BIG2" evidence="2">
    <location>
        <begin position="392"/>
        <end position="473"/>
    </location>
</feature>
<feature type="domain" description="BIG2" evidence="2">
    <location>
        <begin position="478"/>
        <end position="560"/>
    </location>
</feature>
<feature type="transmembrane region" description="Helical" evidence="1">
    <location>
        <begin position="12"/>
        <end position="32"/>
    </location>
</feature>
<feature type="domain" description="BIG2" evidence="2">
    <location>
        <begin position="221"/>
        <end position="300"/>
    </location>
</feature>
<comment type="caution">
    <text evidence="3">The sequence shown here is derived from an EMBL/GenBank/DDBJ whole genome shotgun (WGS) entry which is preliminary data.</text>
</comment>
<dbReference type="SUPFAM" id="SSF49373">
    <property type="entry name" value="Invasin/intimin cell-adhesion fragments"/>
    <property type="match status" value="6"/>
</dbReference>
<dbReference type="EMBL" id="JADKIO010000004">
    <property type="protein sequence ID" value="MBK9795219.1"/>
    <property type="molecule type" value="Genomic_DNA"/>
</dbReference>
<keyword evidence="1" id="KW-0812">Transmembrane</keyword>
<dbReference type="InterPro" id="IPR008964">
    <property type="entry name" value="Invasin/intimin_cell_adhesion"/>
</dbReference>
<gene>
    <name evidence="3" type="ORF">IPP58_01740</name>
</gene>
<feature type="domain" description="BIG2" evidence="2">
    <location>
        <begin position="305"/>
        <end position="386"/>
    </location>
</feature>
<dbReference type="Proteomes" id="UP000886657">
    <property type="component" value="Unassembled WGS sequence"/>
</dbReference>
<dbReference type="AlphaFoldDB" id="A0A9D7SCV0"/>
<reference evidence="3" key="1">
    <citation type="submission" date="2020-10" db="EMBL/GenBank/DDBJ databases">
        <title>Connecting structure to function with the recovery of over 1000 high-quality activated sludge metagenome-assembled genomes encoding full-length rRNA genes using long-read sequencing.</title>
        <authorList>
            <person name="Singleton C.M."/>
            <person name="Petriglieri F."/>
            <person name="Kristensen J.M."/>
            <person name="Kirkegaard R.H."/>
            <person name="Michaelsen T.Y."/>
            <person name="Andersen M.H."/>
            <person name="Karst S.M."/>
            <person name="Dueholm M.S."/>
            <person name="Nielsen P.H."/>
            <person name="Albertsen M."/>
        </authorList>
    </citation>
    <scope>NUCLEOTIDE SEQUENCE</scope>
    <source>
        <strain evidence="3">Skiv_18-Q3-R9-52_MAXAC.067</strain>
    </source>
</reference>
<keyword evidence="1" id="KW-1133">Transmembrane helix</keyword>
<dbReference type="PANTHER" id="PTHR23019:SF0">
    <property type="entry name" value="NUCLEAR PORE MEMBRANE GLYCOPROTEIN 210"/>
    <property type="match status" value="1"/>
</dbReference>
<evidence type="ECO:0000259" key="2">
    <source>
        <dbReference type="SMART" id="SM00635"/>
    </source>
</evidence>
<accession>A0A9D7SCV0</accession>
<protein>
    <submittedName>
        <fullName evidence="3">Ig-like domain-containing protein</fullName>
    </submittedName>
</protein>
<keyword evidence="1" id="KW-0472">Membrane</keyword>
<dbReference type="InterPro" id="IPR045197">
    <property type="entry name" value="NUP210-like"/>
</dbReference>
<dbReference type="PANTHER" id="PTHR23019">
    <property type="entry name" value="NUCLEAR PORE MEMBRANE GLYCOPROTEIN GP210-RELATED"/>
    <property type="match status" value="1"/>
</dbReference>
<sequence>MFHARSHRSPNSLRAIVVGFVAALVIACGGGGGGSSPSPQPPTPSATLTTVSLTPGSVTLATGATRQFTATGTYSDGTSRDISALVTWTSGTPAIASVSNTGLVAGMTAGSATILAASSGVTGQASVSVTSSSSTLTGLSISPSGPSLASGATRQLTAMGAYSDGTSRDLTASVTWTSSTPAIATVSGIGLVTGLGVGNAFITAASGGISAQTTATVTPATLLSLAITPANASLAVGGTRSFTATGTFSDGSTGSVAVTWSSSTPTVASINSSGVATGLVAGTTTITATSGGITGNATLAVSAATLSSIRVTPASPSVNAGSTTPLVATGTYTDGSTANLSTSVTWTSASQAIALVNAGGLVTGVAAGSTTITATSGAISGSVTLTVIAPATVTLVEVSPISANMTLNATQTFQAIVTWSNGTRLNMSYDVQWTSLNNAVVTIDNLGDATAHAAGSTSIRASYGGVTGQAAVTVTGPTLTSITLTPPTSTLSVGGTVDITAAGNFSNGVSTTPYDNQVNWSSSNASVATVESHGVVTAIGAGTATIRATAGSIVGTATVTVSGPALDPALIGTWQFIDVTGTWGSFYTFYANGTFTYSLNYLNHDVCLNTSKRIAFRSGTASSAPGKIILNITTSYDDVYNCSGAGTRFTFQPSIQVHQASMQSGQLGTWNSNDFWDTGWLWHIKQ</sequence>
<proteinExistence type="predicted"/>
<evidence type="ECO:0000313" key="3">
    <source>
        <dbReference type="EMBL" id="MBK9795219.1"/>
    </source>
</evidence>
<feature type="domain" description="BIG2" evidence="2">
    <location>
        <begin position="135"/>
        <end position="216"/>
    </location>
</feature>
<organism evidence="3 4">
    <name type="scientific">Candidatus Geothrix skivensis</name>
    <dbReference type="NCBI Taxonomy" id="2954439"/>
    <lineage>
        <taxon>Bacteria</taxon>
        <taxon>Pseudomonadati</taxon>
        <taxon>Acidobacteriota</taxon>
        <taxon>Holophagae</taxon>
        <taxon>Holophagales</taxon>
        <taxon>Holophagaceae</taxon>
        <taxon>Geothrix</taxon>
    </lineage>
</organism>